<dbReference type="EMBL" id="CP023344">
    <property type="protein sequence ID" value="ATC65435.1"/>
    <property type="molecule type" value="Genomic_DNA"/>
</dbReference>
<dbReference type="KEGG" id="vbh:CMV30_16610"/>
<evidence type="ECO:0000256" key="2">
    <source>
        <dbReference type="ARBA" id="ARBA00023015"/>
    </source>
</evidence>
<dbReference type="PANTHER" id="PTHR43133:SF8">
    <property type="entry name" value="RNA POLYMERASE SIGMA FACTOR HI_1459-RELATED"/>
    <property type="match status" value="1"/>
</dbReference>
<dbReference type="AlphaFoldDB" id="A0A290Q9S1"/>
<dbReference type="RefSeq" id="WP_096057064.1">
    <property type="nucleotide sequence ID" value="NZ_CP023344.1"/>
</dbReference>
<keyword evidence="9" id="KW-1185">Reference proteome</keyword>
<evidence type="ECO:0000259" key="6">
    <source>
        <dbReference type="Pfam" id="PF04542"/>
    </source>
</evidence>
<dbReference type="InterPro" id="IPR014284">
    <property type="entry name" value="RNA_pol_sigma-70_dom"/>
</dbReference>
<accession>A0A290Q9S1</accession>
<dbReference type="SUPFAM" id="SSF88946">
    <property type="entry name" value="Sigma2 domain of RNA polymerase sigma factors"/>
    <property type="match status" value="1"/>
</dbReference>
<dbReference type="InterPro" id="IPR013249">
    <property type="entry name" value="RNA_pol_sigma70_r4_t2"/>
</dbReference>
<dbReference type="InterPro" id="IPR013324">
    <property type="entry name" value="RNA_pol_sigma_r3/r4-like"/>
</dbReference>
<evidence type="ECO:0000256" key="3">
    <source>
        <dbReference type="ARBA" id="ARBA00023082"/>
    </source>
</evidence>
<dbReference type="PANTHER" id="PTHR43133">
    <property type="entry name" value="RNA POLYMERASE ECF-TYPE SIGMA FACTO"/>
    <property type="match status" value="1"/>
</dbReference>
<dbReference type="Proteomes" id="UP000217265">
    <property type="component" value="Chromosome"/>
</dbReference>
<keyword evidence="3" id="KW-0731">Sigma factor</keyword>
<sequence>MMNYATKYGEPESSKSEKVGTIEKYTHQSSVERMSTKAQDVALDRILVDRFKGGDQAAFDEMVTRYWDRIYAMVHQLLRNQQDAEEVTQDAFIRAHRGLVNFRGESAFSTWLYQIATNLARNRYWYWWRRKRDKTVSFDQPVSESNDMPLSEVFAAEIESPDEITVTQEFVDRIAKGMEKLGAKHREILILRNVKNLSYEDIAAILKISVGTVKSRIARARESLRAKMGDDFK</sequence>
<dbReference type="GO" id="GO:0006352">
    <property type="term" value="P:DNA-templated transcription initiation"/>
    <property type="evidence" value="ECO:0007669"/>
    <property type="project" value="InterPro"/>
</dbReference>
<keyword evidence="5" id="KW-0804">Transcription</keyword>
<dbReference type="Pfam" id="PF08281">
    <property type="entry name" value="Sigma70_r4_2"/>
    <property type="match status" value="1"/>
</dbReference>
<dbReference type="OrthoDB" id="9785675at2"/>
<feature type="domain" description="RNA polymerase sigma-70 region 2" evidence="6">
    <location>
        <begin position="62"/>
        <end position="124"/>
    </location>
</feature>
<evidence type="ECO:0000259" key="7">
    <source>
        <dbReference type="Pfam" id="PF08281"/>
    </source>
</evidence>
<reference evidence="8 9" key="1">
    <citation type="submission" date="2017-09" db="EMBL/GenBank/DDBJ databases">
        <title>Complete genome sequence of Verrucomicrobial strain HZ-65, isolated from freshwater.</title>
        <authorList>
            <person name="Choi A."/>
        </authorList>
    </citation>
    <scope>NUCLEOTIDE SEQUENCE [LARGE SCALE GENOMIC DNA]</scope>
    <source>
        <strain evidence="8 9">HZ-65</strain>
    </source>
</reference>
<protein>
    <submittedName>
        <fullName evidence="8">RNA polymerase subunit sigma-24</fullName>
    </submittedName>
</protein>
<dbReference type="SUPFAM" id="SSF88659">
    <property type="entry name" value="Sigma3 and sigma4 domains of RNA polymerase sigma factors"/>
    <property type="match status" value="1"/>
</dbReference>
<dbReference type="GO" id="GO:0003677">
    <property type="term" value="F:DNA binding"/>
    <property type="evidence" value="ECO:0007669"/>
    <property type="project" value="UniProtKB-KW"/>
</dbReference>
<dbReference type="CDD" id="cd06171">
    <property type="entry name" value="Sigma70_r4"/>
    <property type="match status" value="1"/>
</dbReference>
<dbReference type="Gene3D" id="1.10.1740.10">
    <property type="match status" value="1"/>
</dbReference>
<dbReference type="Pfam" id="PF04542">
    <property type="entry name" value="Sigma70_r2"/>
    <property type="match status" value="1"/>
</dbReference>
<comment type="similarity">
    <text evidence="1">Belongs to the sigma-70 factor family. ECF subfamily.</text>
</comment>
<organism evidence="8 9">
    <name type="scientific">Nibricoccus aquaticus</name>
    <dbReference type="NCBI Taxonomy" id="2576891"/>
    <lineage>
        <taxon>Bacteria</taxon>
        <taxon>Pseudomonadati</taxon>
        <taxon>Verrucomicrobiota</taxon>
        <taxon>Opitutia</taxon>
        <taxon>Opitutales</taxon>
        <taxon>Opitutaceae</taxon>
        <taxon>Nibricoccus</taxon>
    </lineage>
</organism>
<evidence type="ECO:0000313" key="9">
    <source>
        <dbReference type="Proteomes" id="UP000217265"/>
    </source>
</evidence>
<evidence type="ECO:0000256" key="5">
    <source>
        <dbReference type="ARBA" id="ARBA00023163"/>
    </source>
</evidence>
<name>A0A290Q9S1_9BACT</name>
<dbReference type="InterPro" id="IPR036388">
    <property type="entry name" value="WH-like_DNA-bd_sf"/>
</dbReference>
<dbReference type="GO" id="GO:0016987">
    <property type="term" value="F:sigma factor activity"/>
    <property type="evidence" value="ECO:0007669"/>
    <property type="project" value="UniProtKB-KW"/>
</dbReference>
<dbReference type="InterPro" id="IPR039425">
    <property type="entry name" value="RNA_pol_sigma-70-like"/>
</dbReference>
<proteinExistence type="inferred from homology"/>
<dbReference type="InterPro" id="IPR013325">
    <property type="entry name" value="RNA_pol_sigma_r2"/>
</dbReference>
<evidence type="ECO:0000313" key="8">
    <source>
        <dbReference type="EMBL" id="ATC65435.1"/>
    </source>
</evidence>
<gene>
    <name evidence="8" type="ORF">CMV30_16610</name>
</gene>
<evidence type="ECO:0000256" key="1">
    <source>
        <dbReference type="ARBA" id="ARBA00010641"/>
    </source>
</evidence>
<evidence type="ECO:0000256" key="4">
    <source>
        <dbReference type="ARBA" id="ARBA00023125"/>
    </source>
</evidence>
<dbReference type="NCBIfam" id="TIGR02937">
    <property type="entry name" value="sigma70-ECF"/>
    <property type="match status" value="1"/>
</dbReference>
<dbReference type="InterPro" id="IPR007627">
    <property type="entry name" value="RNA_pol_sigma70_r2"/>
</dbReference>
<dbReference type="Gene3D" id="1.10.10.10">
    <property type="entry name" value="Winged helix-like DNA-binding domain superfamily/Winged helix DNA-binding domain"/>
    <property type="match status" value="1"/>
</dbReference>
<feature type="domain" description="RNA polymerase sigma factor 70 region 4 type 2" evidence="7">
    <location>
        <begin position="175"/>
        <end position="224"/>
    </location>
</feature>
<keyword evidence="4" id="KW-0238">DNA-binding</keyword>
<keyword evidence="2" id="KW-0805">Transcription regulation</keyword>